<evidence type="ECO:0000256" key="1">
    <source>
        <dbReference type="SAM" id="MobiDB-lite"/>
    </source>
</evidence>
<proteinExistence type="predicted"/>
<organism evidence="2 3">
    <name type="scientific">Romanomermis culicivorax</name>
    <name type="common">Nematode worm</name>
    <dbReference type="NCBI Taxonomy" id="13658"/>
    <lineage>
        <taxon>Eukaryota</taxon>
        <taxon>Metazoa</taxon>
        <taxon>Ecdysozoa</taxon>
        <taxon>Nematoda</taxon>
        <taxon>Enoplea</taxon>
        <taxon>Dorylaimia</taxon>
        <taxon>Mermithida</taxon>
        <taxon>Mermithoidea</taxon>
        <taxon>Mermithidae</taxon>
        <taxon>Romanomermis</taxon>
    </lineage>
</organism>
<feature type="region of interest" description="Disordered" evidence="1">
    <location>
        <begin position="62"/>
        <end position="83"/>
    </location>
</feature>
<evidence type="ECO:0000313" key="3">
    <source>
        <dbReference type="WBParaSite" id="nRc.2.0.1.t09378-RA"/>
    </source>
</evidence>
<dbReference type="WBParaSite" id="nRc.2.0.1.t09378-RA">
    <property type="protein sequence ID" value="nRc.2.0.1.t09378-RA"/>
    <property type="gene ID" value="nRc.2.0.1.g09378"/>
</dbReference>
<accession>A0A915I5G7</accession>
<reference evidence="3" key="1">
    <citation type="submission" date="2022-11" db="UniProtKB">
        <authorList>
            <consortium name="WormBaseParasite"/>
        </authorList>
    </citation>
    <scope>IDENTIFICATION</scope>
</reference>
<protein>
    <submittedName>
        <fullName evidence="3">Uncharacterized protein</fullName>
    </submittedName>
</protein>
<dbReference type="Proteomes" id="UP000887565">
    <property type="component" value="Unplaced"/>
</dbReference>
<name>A0A915I5G7_ROMCU</name>
<sequence length="83" mass="9447">MKLIDDTLARCCFDATFFQQGHFDYCNDDSHCNTAIGFKCHQKTYTCIHEYLLTPGNFEHEYDPGLNPGRPGDDPEKNNRGTG</sequence>
<feature type="compositionally biased region" description="Basic and acidic residues" evidence="1">
    <location>
        <begin position="71"/>
        <end position="83"/>
    </location>
</feature>
<dbReference type="AlphaFoldDB" id="A0A915I5G7"/>
<evidence type="ECO:0000313" key="2">
    <source>
        <dbReference type="Proteomes" id="UP000887565"/>
    </source>
</evidence>
<keyword evidence="2" id="KW-1185">Reference proteome</keyword>